<keyword evidence="1" id="KW-0378">Hydrolase</keyword>
<reference evidence="4" key="1">
    <citation type="submission" date="2021-02" db="EMBL/GenBank/DDBJ databases">
        <authorList>
            <person name="Nowell W R."/>
        </authorList>
    </citation>
    <scope>NUCLEOTIDE SEQUENCE</scope>
</reference>
<evidence type="ECO:0000256" key="2">
    <source>
        <dbReference type="ARBA" id="ARBA00038358"/>
    </source>
</evidence>
<dbReference type="InterPro" id="IPR008928">
    <property type="entry name" value="6-hairpin_glycosidase_sf"/>
</dbReference>
<feature type="signal peptide" evidence="3">
    <location>
        <begin position="1"/>
        <end position="19"/>
    </location>
</feature>
<dbReference type="Gene3D" id="1.50.10.10">
    <property type="match status" value="1"/>
</dbReference>
<dbReference type="OrthoDB" id="2317065at2759"/>
<dbReference type="Proteomes" id="UP000663852">
    <property type="component" value="Unassembled WGS sequence"/>
</dbReference>
<dbReference type="PANTHER" id="PTHR36845">
    <property type="entry name" value="HYDROLASE, PUTATIVE (AFU_ORTHOLOGUE AFUA_7G05090)-RELATED"/>
    <property type="match status" value="1"/>
</dbReference>
<dbReference type="InterPro" id="IPR012341">
    <property type="entry name" value="6hp_glycosidase-like_sf"/>
</dbReference>
<evidence type="ECO:0000256" key="3">
    <source>
        <dbReference type="SAM" id="SignalP"/>
    </source>
</evidence>
<gene>
    <name evidence="5" type="ORF">EDS130_LOCUS39592</name>
    <name evidence="4" type="ORF">XAT740_LOCUS20611</name>
</gene>
<proteinExistence type="inferred from homology"/>
<keyword evidence="6" id="KW-1185">Reference proteome</keyword>
<dbReference type="AlphaFoldDB" id="A0A814SCL6"/>
<evidence type="ECO:0000313" key="4">
    <source>
        <dbReference type="EMBL" id="CAF1144611.1"/>
    </source>
</evidence>
<comment type="caution">
    <text evidence="4">The sequence shown here is derived from an EMBL/GenBank/DDBJ whole genome shotgun (WGS) entry which is preliminary data.</text>
</comment>
<dbReference type="GO" id="GO:0052757">
    <property type="term" value="F:chondroitin hydrolase activity"/>
    <property type="evidence" value="ECO:0007669"/>
    <property type="project" value="TreeGrafter"/>
</dbReference>
<feature type="chain" id="PRO_5036410771" evidence="3">
    <location>
        <begin position="20"/>
        <end position="387"/>
    </location>
</feature>
<dbReference type="Proteomes" id="UP000663828">
    <property type="component" value="Unassembled WGS sequence"/>
</dbReference>
<accession>A0A814SCL6</accession>
<dbReference type="GO" id="GO:0000272">
    <property type="term" value="P:polysaccharide catabolic process"/>
    <property type="evidence" value="ECO:0007669"/>
    <property type="project" value="TreeGrafter"/>
</dbReference>
<sequence length="387" mass="44364">MATLLFYITFLLLYNGVITIDVMRYASVQYSILYSEFIDSQGQFYPYYGHPLEEDWTSTTAVTGWTSGFFPGVFWNIVQYNATREALNRALSVTMPTAAFANSTSPYNAGFIIMSGFGTAYRLLKLKEYLDIVITGAHSLATQYSPTVRCLRSVDSREGYLVYIDNMMNLELLFEASNQTKDQSLYNLAWQHANRTMYEQFRDDNSTYHVVEYNETDGSVIRKYTVQGYADWSTWSRGQSWAIHGYTIAYRYTKYQPFLDRAIGATNYVLLRLPNDSIPYWDYDAPYNSTYQPRDTSAAAIFASALVELSEYMSDPSLKDRYLSVAKSIVDQLSSPNYMIYGDKDYKLSALLANGTIGPYPKNPYDVALSFGDYYLTQTIIRLMKHQ</sequence>
<comment type="similarity">
    <text evidence="2">Belongs to the glycosyl hydrolase 88 family.</text>
</comment>
<keyword evidence="3" id="KW-0732">Signal</keyword>
<dbReference type="PANTHER" id="PTHR36845:SF1">
    <property type="entry name" value="HYDROLASE, PUTATIVE (AFU_ORTHOLOGUE AFUA_7G05090)-RELATED"/>
    <property type="match status" value="1"/>
</dbReference>
<dbReference type="EMBL" id="CAJNOJ010000448">
    <property type="protein sequence ID" value="CAF1452151.1"/>
    <property type="molecule type" value="Genomic_DNA"/>
</dbReference>
<evidence type="ECO:0000256" key="1">
    <source>
        <dbReference type="ARBA" id="ARBA00022801"/>
    </source>
</evidence>
<protein>
    <submittedName>
        <fullName evidence="4">Uncharacterized protein</fullName>
    </submittedName>
</protein>
<name>A0A814SCL6_ADIRI</name>
<organism evidence="4 6">
    <name type="scientific">Adineta ricciae</name>
    <name type="common">Rotifer</name>
    <dbReference type="NCBI Taxonomy" id="249248"/>
    <lineage>
        <taxon>Eukaryota</taxon>
        <taxon>Metazoa</taxon>
        <taxon>Spiralia</taxon>
        <taxon>Gnathifera</taxon>
        <taxon>Rotifera</taxon>
        <taxon>Eurotatoria</taxon>
        <taxon>Bdelloidea</taxon>
        <taxon>Adinetida</taxon>
        <taxon>Adinetidae</taxon>
        <taxon>Adineta</taxon>
    </lineage>
</organism>
<dbReference type="EMBL" id="CAJNOR010001446">
    <property type="protein sequence ID" value="CAF1144611.1"/>
    <property type="molecule type" value="Genomic_DNA"/>
</dbReference>
<evidence type="ECO:0000313" key="5">
    <source>
        <dbReference type="EMBL" id="CAF1452151.1"/>
    </source>
</evidence>
<dbReference type="InterPro" id="IPR052369">
    <property type="entry name" value="UG_Glycosaminoglycan_Hydrolase"/>
</dbReference>
<evidence type="ECO:0000313" key="6">
    <source>
        <dbReference type="Proteomes" id="UP000663828"/>
    </source>
</evidence>
<dbReference type="SUPFAM" id="SSF48208">
    <property type="entry name" value="Six-hairpin glycosidases"/>
    <property type="match status" value="1"/>
</dbReference>